<evidence type="ECO:0000256" key="11">
    <source>
        <dbReference type="SAM" id="MobiDB-lite"/>
    </source>
</evidence>
<evidence type="ECO:0000256" key="8">
    <source>
        <dbReference type="ARBA" id="ARBA00023315"/>
    </source>
</evidence>
<dbReference type="InterPro" id="IPR004299">
    <property type="entry name" value="MBOAT_fam"/>
</dbReference>
<keyword evidence="5 9" id="KW-0256">Endoplasmic reticulum</keyword>
<dbReference type="GO" id="GO:0008374">
    <property type="term" value="F:O-acyltransferase activity"/>
    <property type="evidence" value="ECO:0007669"/>
    <property type="project" value="InterPro"/>
</dbReference>
<keyword evidence="14" id="KW-1185">Reference proteome</keyword>
<proteinExistence type="inferred from homology"/>
<evidence type="ECO:0000256" key="5">
    <source>
        <dbReference type="ARBA" id="ARBA00022824"/>
    </source>
</evidence>
<dbReference type="Pfam" id="PF03062">
    <property type="entry name" value="MBOAT"/>
    <property type="match status" value="1"/>
</dbReference>
<comment type="caution">
    <text evidence="13">The sequence shown here is derived from an EMBL/GenBank/DDBJ whole genome shotgun (WGS) entry which is preliminary data.</text>
</comment>
<feature type="transmembrane region" description="Helical" evidence="12">
    <location>
        <begin position="204"/>
        <end position="225"/>
    </location>
</feature>
<name>A0AA88KKY0_NAELO</name>
<dbReference type="GeneID" id="68094053"/>
<feature type="transmembrane region" description="Helical" evidence="12">
    <location>
        <begin position="503"/>
        <end position="521"/>
    </location>
</feature>
<evidence type="ECO:0000256" key="4">
    <source>
        <dbReference type="ARBA" id="ARBA00022692"/>
    </source>
</evidence>
<keyword evidence="4 12" id="KW-0812">Transmembrane</keyword>
<evidence type="ECO:0000256" key="10">
    <source>
        <dbReference type="PIRSR" id="PIRSR000439-1"/>
    </source>
</evidence>
<evidence type="ECO:0000256" key="9">
    <source>
        <dbReference type="PIRNR" id="PIRNR000439"/>
    </source>
</evidence>
<feature type="transmembrane region" description="Helical" evidence="12">
    <location>
        <begin position="368"/>
        <end position="392"/>
    </location>
</feature>
<sequence>MKNKGTKKVNSSSTPPIDKTSTPTSSTEATNHTPILTVHTKDENDLPSQSSKTTTSTKTTHHAQPELPSILNPTGKTHCEETEEVSSLSSEGSEPSDKPELRVGQFPHPPQPRQSIFHAKSSEGFLNLFGLLLVTWSGNIMYNNWRSEGYLIDFTLLTHLLQGIEYLMLLWGAIVAFNFVYSVTSEFLLIKYAQKKRLSPLMEFVNCTIYVLAQAILFGVPSYLAFTSHRLSAMCRTALACQIVVNSFKMHSYFITNRYFREEMFYSGKYQENRFKPILNIRYEKIRLDPKLSTWRQLYLLACDYVDYIRIPSLVYEINFPRTPHISYVFVIREYGGGLVICLFMYFIMQKYMAPLLGEIESYDWYDLIINLAIPSMAIWMLLFYCVFHCFLNATAELVRYADREFYLEWWNATSVSQYWRLWNRPVLKFMSRHIYVESMRRVKGFNKVWAALSTFFVTAVLHEYVLIMTFRVFRPYFFTMVIAQVPLFYFTEKLKGTRFGNVLLWFGYLLCFPIMELLYFRSALRENSM</sequence>
<keyword evidence="6 12" id="KW-1133">Transmembrane helix</keyword>
<feature type="transmembrane region" description="Helical" evidence="12">
    <location>
        <begin position="449"/>
        <end position="468"/>
    </location>
</feature>
<feature type="compositionally biased region" description="Polar residues" evidence="11">
    <location>
        <begin position="8"/>
        <end position="34"/>
    </location>
</feature>
<evidence type="ECO:0000256" key="2">
    <source>
        <dbReference type="ARBA" id="ARBA00009010"/>
    </source>
</evidence>
<evidence type="ECO:0000256" key="1">
    <source>
        <dbReference type="ARBA" id="ARBA00004477"/>
    </source>
</evidence>
<evidence type="ECO:0000256" key="12">
    <source>
        <dbReference type="SAM" id="Phobius"/>
    </source>
</evidence>
<protein>
    <recommendedName>
        <fullName evidence="9">O-acyltransferase</fullName>
    </recommendedName>
</protein>
<keyword evidence="8 9" id="KW-0012">Acyltransferase</keyword>
<comment type="similarity">
    <text evidence="2 9">Belongs to the membrane-bound acyltransferase family. Sterol o-acyltransferase subfamily.</text>
</comment>
<dbReference type="PANTHER" id="PTHR10408">
    <property type="entry name" value="STEROL O-ACYLTRANSFERASE"/>
    <property type="match status" value="1"/>
</dbReference>
<evidence type="ECO:0000313" key="13">
    <source>
        <dbReference type="EMBL" id="KAG2387265.1"/>
    </source>
</evidence>
<dbReference type="RefSeq" id="XP_044551257.1">
    <property type="nucleotide sequence ID" value="XM_044690921.1"/>
</dbReference>
<dbReference type="AlphaFoldDB" id="A0AA88KKY0"/>
<organism evidence="13 14">
    <name type="scientific">Naegleria lovaniensis</name>
    <name type="common">Amoeba</name>
    <dbReference type="NCBI Taxonomy" id="51637"/>
    <lineage>
        <taxon>Eukaryota</taxon>
        <taxon>Discoba</taxon>
        <taxon>Heterolobosea</taxon>
        <taxon>Tetramitia</taxon>
        <taxon>Eutetramitia</taxon>
        <taxon>Vahlkampfiidae</taxon>
        <taxon>Naegleria</taxon>
    </lineage>
</organism>
<feature type="transmembrane region" description="Helical" evidence="12">
    <location>
        <begin position="163"/>
        <end position="183"/>
    </location>
</feature>
<evidence type="ECO:0000256" key="6">
    <source>
        <dbReference type="ARBA" id="ARBA00022989"/>
    </source>
</evidence>
<feature type="active site" evidence="10">
    <location>
        <position position="463"/>
    </location>
</feature>
<dbReference type="Proteomes" id="UP000816034">
    <property type="component" value="Unassembled WGS sequence"/>
</dbReference>
<reference evidence="13 14" key="1">
    <citation type="journal article" date="2018" name="BMC Genomics">
        <title>The genome of Naegleria lovaniensis, the basis for a comparative approach to unravel pathogenicity factors of the human pathogenic amoeba N. fowleri.</title>
        <authorList>
            <person name="Liechti N."/>
            <person name="Schurch N."/>
            <person name="Bruggmann R."/>
            <person name="Wittwer M."/>
        </authorList>
    </citation>
    <scope>NUCLEOTIDE SEQUENCE [LARGE SCALE GENOMIC DNA]</scope>
    <source>
        <strain evidence="13 14">ATCC 30569</strain>
    </source>
</reference>
<keyword evidence="3 9" id="KW-0808">Transferase</keyword>
<gene>
    <name evidence="13" type="ORF">C9374_001597</name>
</gene>
<accession>A0AA88KKY0</accession>
<keyword evidence="7 9" id="KW-0472">Membrane</keyword>
<dbReference type="InterPro" id="IPR014371">
    <property type="entry name" value="Oat_ACAT_DAG_ARE"/>
</dbReference>
<feature type="region of interest" description="Disordered" evidence="11">
    <location>
        <begin position="1"/>
        <end position="113"/>
    </location>
</feature>
<evidence type="ECO:0000256" key="3">
    <source>
        <dbReference type="ARBA" id="ARBA00022679"/>
    </source>
</evidence>
<comment type="subcellular location">
    <subcellularLocation>
        <location evidence="1 9">Endoplasmic reticulum membrane</location>
        <topology evidence="1 9">Multi-pass membrane protein</topology>
    </subcellularLocation>
</comment>
<dbReference type="PIRSF" id="PIRSF000439">
    <property type="entry name" value="Oat_ACAT_DAG_ARE"/>
    <property type="match status" value="1"/>
</dbReference>
<evidence type="ECO:0000313" key="14">
    <source>
        <dbReference type="Proteomes" id="UP000816034"/>
    </source>
</evidence>
<evidence type="ECO:0000256" key="7">
    <source>
        <dbReference type="ARBA" id="ARBA00023136"/>
    </source>
</evidence>
<dbReference type="GO" id="GO:0005789">
    <property type="term" value="C:endoplasmic reticulum membrane"/>
    <property type="evidence" value="ECO:0007669"/>
    <property type="project" value="UniProtKB-SubCell"/>
</dbReference>
<dbReference type="EMBL" id="PYSW02000013">
    <property type="protein sequence ID" value="KAG2387265.1"/>
    <property type="molecule type" value="Genomic_DNA"/>
</dbReference>
<feature type="transmembrane region" description="Helical" evidence="12">
    <location>
        <begin position="326"/>
        <end position="348"/>
    </location>
</feature>